<dbReference type="InterPro" id="IPR009078">
    <property type="entry name" value="Ferritin-like_SF"/>
</dbReference>
<proteinExistence type="predicted"/>
<comment type="caution">
    <text evidence="2">The sequence shown here is derived from an EMBL/GenBank/DDBJ whole genome shotgun (WGS) entry which is preliminary data.</text>
</comment>
<dbReference type="EMBL" id="NPIC01000011">
    <property type="protein sequence ID" value="RDL32044.1"/>
    <property type="molecule type" value="Genomic_DNA"/>
</dbReference>
<dbReference type="SUPFAM" id="SSF47240">
    <property type="entry name" value="Ferritin-like"/>
    <property type="match status" value="1"/>
</dbReference>
<dbReference type="STRING" id="2656787.A0A370TCT8"/>
<dbReference type="PANTHER" id="PTHR31694">
    <property type="entry name" value="DESICCATION-LIKE PROTEIN"/>
    <property type="match status" value="1"/>
</dbReference>
<feature type="signal peptide" evidence="1">
    <location>
        <begin position="1"/>
        <end position="21"/>
    </location>
</feature>
<keyword evidence="3" id="KW-1185">Reference proteome</keyword>
<dbReference type="RefSeq" id="XP_031865976.1">
    <property type="nucleotide sequence ID" value="XM_032018069.1"/>
</dbReference>
<reference evidence="2 3" key="1">
    <citation type="journal article" date="2018" name="IMA Fungus">
        <title>IMA Genome-F 9: Draft genome sequence of Annulohypoxylon stygium, Aspergillus mulundensis, Berkeleyomyces basicola (syn. Thielaviopsis basicola), Ceratocystis smalleyi, two Cercospora beticola strains, Coleophoma cylindrospora, Fusarium fracticaudum, Phialophora cf. hyalina, and Morchella septimelata.</title>
        <authorList>
            <person name="Wingfield B.D."/>
            <person name="Bills G.F."/>
            <person name="Dong Y."/>
            <person name="Huang W."/>
            <person name="Nel W.J."/>
            <person name="Swalarsk-Parry B.S."/>
            <person name="Vaghefi N."/>
            <person name="Wilken P.M."/>
            <person name="An Z."/>
            <person name="de Beer Z.W."/>
            <person name="De Vos L."/>
            <person name="Chen L."/>
            <person name="Duong T.A."/>
            <person name="Gao Y."/>
            <person name="Hammerbacher A."/>
            <person name="Kikkert J.R."/>
            <person name="Li Y."/>
            <person name="Li H."/>
            <person name="Li K."/>
            <person name="Li Q."/>
            <person name="Liu X."/>
            <person name="Ma X."/>
            <person name="Naidoo K."/>
            <person name="Pethybridge S.J."/>
            <person name="Sun J."/>
            <person name="Steenkamp E.T."/>
            <person name="van der Nest M.A."/>
            <person name="van Wyk S."/>
            <person name="Wingfield M.J."/>
            <person name="Xiong C."/>
            <person name="Yue Q."/>
            <person name="Zhang X."/>
        </authorList>
    </citation>
    <scope>NUCLEOTIDE SEQUENCE [LARGE SCALE GENOMIC DNA]</scope>
    <source>
        <strain evidence="2 3">BP 5553</strain>
    </source>
</reference>
<evidence type="ECO:0000313" key="3">
    <source>
        <dbReference type="Proteomes" id="UP000254866"/>
    </source>
</evidence>
<keyword evidence="1" id="KW-0732">Signal</keyword>
<gene>
    <name evidence="2" type="ORF">BP5553_09446</name>
</gene>
<feature type="chain" id="PRO_5017050737" evidence="1">
    <location>
        <begin position="22"/>
        <end position="321"/>
    </location>
</feature>
<dbReference type="GeneID" id="43602295"/>
<dbReference type="OrthoDB" id="1001765at2759"/>
<dbReference type="InterPro" id="IPR012347">
    <property type="entry name" value="Ferritin-like"/>
</dbReference>
<name>A0A370TCT8_9HELO</name>
<dbReference type="CDD" id="cd00657">
    <property type="entry name" value="Ferritin_like"/>
    <property type="match status" value="1"/>
</dbReference>
<protein>
    <submittedName>
        <fullName evidence="2">Ferritin-like protein</fullName>
    </submittedName>
</protein>
<dbReference type="Pfam" id="PF13668">
    <property type="entry name" value="Ferritin_2"/>
    <property type="match status" value="1"/>
</dbReference>
<dbReference type="Gene3D" id="1.20.1260.10">
    <property type="match status" value="1"/>
</dbReference>
<dbReference type="InterPro" id="IPR052965">
    <property type="entry name" value="Pigment-catalase-like"/>
</dbReference>
<accession>A0A370TCT8</accession>
<dbReference type="PANTHER" id="PTHR31694:SF8">
    <property type="entry name" value="STRESS RESPONSE PROTEIN RDS1P"/>
    <property type="match status" value="1"/>
</dbReference>
<dbReference type="Proteomes" id="UP000254866">
    <property type="component" value="Unassembled WGS sequence"/>
</dbReference>
<sequence>MPSLRQILGAVAVGFATVTSAAPAFPKLDPRTISAYNAISARQNPATGLPDGLTDVDILQFALTLEFLETAFYEEGFAKFPESDFTALGLQAADITNLKSILTSEQTHVTTLLSAISGAGVKPVAPCKYKFGLTDAAGMVATAAILENVGVSAYLGAAPLVTTPSILSVAASIVTVEARHQTFIRVASKAEAIPSPFDTALGIRNVFTLAAGFIESCPEGSNLLVTPFPAVTMGAASANTKVLAGQSLALESSASAGATFCAFTNAGAPGGTAFSPFTGGACVVPQNLKGFTYVNLASAGPATGVLTDGITLAGPMVMQVS</sequence>
<evidence type="ECO:0000256" key="1">
    <source>
        <dbReference type="SAM" id="SignalP"/>
    </source>
</evidence>
<dbReference type="AlphaFoldDB" id="A0A370TCT8"/>
<organism evidence="2 3">
    <name type="scientific">Venustampulla echinocandica</name>
    <dbReference type="NCBI Taxonomy" id="2656787"/>
    <lineage>
        <taxon>Eukaryota</taxon>
        <taxon>Fungi</taxon>
        <taxon>Dikarya</taxon>
        <taxon>Ascomycota</taxon>
        <taxon>Pezizomycotina</taxon>
        <taxon>Leotiomycetes</taxon>
        <taxon>Helotiales</taxon>
        <taxon>Pleuroascaceae</taxon>
        <taxon>Venustampulla</taxon>
    </lineage>
</organism>
<evidence type="ECO:0000313" key="2">
    <source>
        <dbReference type="EMBL" id="RDL32044.1"/>
    </source>
</evidence>